<proteinExistence type="predicted"/>
<feature type="compositionally biased region" description="Basic and acidic residues" evidence="1">
    <location>
        <begin position="98"/>
        <end position="111"/>
    </location>
</feature>
<dbReference type="EMBL" id="LSBH01000004">
    <property type="protein sequence ID" value="OAQ80319.1"/>
    <property type="molecule type" value="Genomic_DNA"/>
</dbReference>
<evidence type="ECO:0000313" key="2">
    <source>
        <dbReference type="EMBL" id="OAQ80319.1"/>
    </source>
</evidence>
<gene>
    <name evidence="2" type="ORF">VFPBJ_05904</name>
</gene>
<sequence>MRTGSMPCVNGGTGGQTFPWGQRLHRPACATFHIGACGSQQKALLSLRCSICRASGGSVPAPHLVSVDILVPSSRLLWPTNRFEPRGGDQGKAGGRQGKKDENAKPLDPDRCPLPGVTAASHQYARPTWTDSWAARSPDARQGLVIQGHPCIEFNYAAHVSRSLCAQWIMASHGHCI</sequence>
<organism evidence="2 3">
    <name type="scientific">Purpureocillium lilacinum</name>
    <name type="common">Paecilomyces lilacinus</name>
    <dbReference type="NCBI Taxonomy" id="33203"/>
    <lineage>
        <taxon>Eukaryota</taxon>
        <taxon>Fungi</taxon>
        <taxon>Dikarya</taxon>
        <taxon>Ascomycota</taxon>
        <taxon>Pezizomycotina</taxon>
        <taxon>Sordariomycetes</taxon>
        <taxon>Hypocreomycetidae</taxon>
        <taxon>Hypocreales</taxon>
        <taxon>Ophiocordycipitaceae</taxon>
        <taxon>Purpureocillium</taxon>
    </lineage>
</organism>
<accession>A0A179GT53</accession>
<name>A0A179GT53_PURLI</name>
<reference evidence="2 3" key="1">
    <citation type="submission" date="2016-01" db="EMBL/GenBank/DDBJ databases">
        <title>Biosynthesis of antibiotic leucinostatins and their inhibition on Phytophthora in bio-control Purpureocillium lilacinum.</title>
        <authorList>
            <person name="Wang G."/>
            <person name="Liu Z."/>
            <person name="Lin R."/>
            <person name="Li E."/>
            <person name="Mao Z."/>
            <person name="Ling J."/>
            <person name="Yin W."/>
            <person name="Xie B."/>
        </authorList>
    </citation>
    <scope>NUCLEOTIDE SEQUENCE [LARGE SCALE GENOMIC DNA]</scope>
    <source>
        <strain evidence="2">PLBJ-1</strain>
    </source>
</reference>
<evidence type="ECO:0000313" key="3">
    <source>
        <dbReference type="Proteomes" id="UP000078240"/>
    </source>
</evidence>
<feature type="region of interest" description="Disordered" evidence="1">
    <location>
        <begin position="80"/>
        <end position="112"/>
    </location>
</feature>
<dbReference type="Proteomes" id="UP000078240">
    <property type="component" value="Unassembled WGS sequence"/>
</dbReference>
<comment type="caution">
    <text evidence="2">The sequence shown here is derived from an EMBL/GenBank/DDBJ whole genome shotgun (WGS) entry which is preliminary data.</text>
</comment>
<dbReference type="AlphaFoldDB" id="A0A179GT53"/>
<protein>
    <submittedName>
        <fullName evidence="2">Uncharacterized protein</fullName>
    </submittedName>
</protein>
<evidence type="ECO:0000256" key="1">
    <source>
        <dbReference type="SAM" id="MobiDB-lite"/>
    </source>
</evidence>